<dbReference type="AlphaFoldDB" id="A0A9P8V1S7"/>
<protein>
    <submittedName>
        <fullName evidence="8">General substrate transporter</fullName>
    </submittedName>
</protein>
<reference evidence="8" key="1">
    <citation type="journal article" date="2021" name="Nat. Commun.">
        <title>Genetic determinants of endophytism in the Arabidopsis root mycobiome.</title>
        <authorList>
            <person name="Mesny F."/>
            <person name="Miyauchi S."/>
            <person name="Thiergart T."/>
            <person name="Pickel B."/>
            <person name="Atanasova L."/>
            <person name="Karlsson M."/>
            <person name="Huettel B."/>
            <person name="Barry K.W."/>
            <person name="Haridas S."/>
            <person name="Chen C."/>
            <person name="Bauer D."/>
            <person name="Andreopoulos W."/>
            <person name="Pangilinan J."/>
            <person name="LaButti K."/>
            <person name="Riley R."/>
            <person name="Lipzen A."/>
            <person name="Clum A."/>
            <person name="Drula E."/>
            <person name="Henrissat B."/>
            <person name="Kohler A."/>
            <person name="Grigoriev I.V."/>
            <person name="Martin F.M."/>
            <person name="Hacquard S."/>
        </authorList>
    </citation>
    <scope>NUCLEOTIDE SEQUENCE</scope>
    <source>
        <strain evidence="8">MPI-SDFR-AT-0117</strain>
    </source>
</reference>
<evidence type="ECO:0000256" key="5">
    <source>
        <dbReference type="ARBA" id="ARBA00023136"/>
    </source>
</evidence>
<feature type="transmembrane region" description="Helical" evidence="6">
    <location>
        <begin position="66"/>
        <end position="85"/>
    </location>
</feature>
<feature type="transmembrane region" description="Helical" evidence="6">
    <location>
        <begin position="97"/>
        <end position="116"/>
    </location>
</feature>
<evidence type="ECO:0000256" key="4">
    <source>
        <dbReference type="ARBA" id="ARBA00022989"/>
    </source>
</evidence>
<feature type="domain" description="Major facilitator superfamily (MFS) profile" evidence="7">
    <location>
        <begin position="20"/>
        <end position="416"/>
    </location>
</feature>
<gene>
    <name evidence="8" type="ORF">F5X68DRAFT_250238</name>
</gene>
<keyword evidence="9" id="KW-1185">Reference proteome</keyword>
<feature type="transmembrane region" description="Helical" evidence="6">
    <location>
        <begin position="229"/>
        <end position="251"/>
    </location>
</feature>
<dbReference type="Pfam" id="PF00083">
    <property type="entry name" value="Sugar_tr"/>
    <property type="match status" value="2"/>
</dbReference>
<feature type="transmembrane region" description="Helical" evidence="6">
    <location>
        <begin position="263"/>
        <end position="282"/>
    </location>
</feature>
<evidence type="ECO:0000313" key="8">
    <source>
        <dbReference type="EMBL" id="KAH6664752.1"/>
    </source>
</evidence>
<dbReference type="GO" id="GO:0016020">
    <property type="term" value="C:membrane"/>
    <property type="evidence" value="ECO:0007669"/>
    <property type="project" value="UniProtKB-SubCell"/>
</dbReference>
<proteinExistence type="inferred from homology"/>
<dbReference type="Gene3D" id="1.20.1250.20">
    <property type="entry name" value="MFS general substrate transporter like domains"/>
    <property type="match status" value="2"/>
</dbReference>
<keyword evidence="3 6" id="KW-0812">Transmembrane</keyword>
<evidence type="ECO:0000256" key="2">
    <source>
        <dbReference type="ARBA" id="ARBA00010992"/>
    </source>
</evidence>
<accession>A0A9P8V1S7</accession>
<feature type="transmembrane region" description="Helical" evidence="6">
    <location>
        <begin position="389"/>
        <end position="410"/>
    </location>
</feature>
<dbReference type="GO" id="GO:0005351">
    <property type="term" value="F:carbohydrate:proton symporter activity"/>
    <property type="evidence" value="ECO:0007669"/>
    <property type="project" value="TreeGrafter"/>
</dbReference>
<comment type="caution">
    <text evidence="8">The sequence shown here is derived from an EMBL/GenBank/DDBJ whole genome shotgun (WGS) entry which is preliminary data.</text>
</comment>
<dbReference type="InterPro" id="IPR036259">
    <property type="entry name" value="MFS_trans_sf"/>
</dbReference>
<dbReference type="OrthoDB" id="4821700at2759"/>
<dbReference type="SUPFAM" id="SSF103473">
    <property type="entry name" value="MFS general substrate transporter"/>
    <property type="match status" value="1"/>
</dbReference>
<dbReference type="InterPro" id="IPR050360">
    <property type="entry name" value="MFS_Sugar_Transporters"/>
</dbReference>
<feature type="transmembrane region" description="Helical" evidence="6">
    <location>
        <begin position="322"/>
        <end position="342"/>
    </location>
</feature>
<dbReference type="PROSITE" id="PS50850">
    <property type="entry name" value="MFS"/>
    <property type="match status" value="1"/>
</dbReference>
<dbReference type="InterPro" id="IPR020846">
    <property type="entry name" value="MFS_dom"/>
</dbReference>
<dbReference type="PANTHER" id="PTHR48022">
    <property type="entry name" value="PLASTIDIC GLUCOSE TRANSPORTER 4"/>
    <property type="match status" value="1"/>
</dbReference>
<feature type="transmembrane region" description="Helical" evidence="6">
    <location>
        <begin position="122"/>
        <end position="143"/>
    </location>
</feature>
<keyword evidence="5 6" id="KW-0472">Membrane</keyword>
<dbReference type="Proteomes" id="UP000770015">
    <property type="component" value="Unassembled WGS sequence"/>
</dbReference>
<organism evidence="8 9">
    <name type="scientific">Plectosphaerella plurivora</name>
    <dbReference type="NCBI Taxonomy" id="936078"/>
    <lineage>
        <taxon>Eukaryota</taxon>
        <taxon>Fungi</taxon>
        <taxon>Dikarya</taxon>
        <taxon>Ascomycota</taxon>
        <taxon>Pezizomycotina</taxon>
        <taxon>Sordariomycetes</taxon>
        <taxon>Hypocreomycetidae</taxon>
        <taxon>Glomerellales</taxon>
        <taxon>Plectosphaerellaceae</taxon>
        <taxon>Plectosphaerella</taxon>
    </lineage>
</organism>
<feature type="transmembrane region" description="Helical" evidence="6">
    <location>
        <begin position="363"/>
        <end position="383"/>
    </location>
</feature>
<feature type="transmembrane region" description="Helical" evidence="6">
    <location>
        <begin position="294"/>
        <end position="316"/>
    </location>
</feature>
<sequence length="457" mass="50634">MLGLGHLDLGGTFNKTLTLTVLLIAFSQFNFGFDQQGYSATQAMDSFIRQFGTINPKTGKHHLDPVWLSFFNGFNYLGQGAGVVIGSWISNRFGRRMCMFTMSIWAMVCATIVLTARSRDQILIGRVFNYIYIGMELAVVPVFQSEIAPEKSRGFVVGTYQISLFSPRWLILKDRGDEAMTALRRFREGKYTEEEIQHEYRTIHDAVHKTVRQGSFVDIFRGTNLKRTYIVAGANFFLQATGQIFTSIYGAIYVKSLGTVNPFNITITIAVVNVCTSLLAMVLTDKLGRRTQVFVGASVQTAALMTMGGIGTATVLTHSLKSGIIAMMVVFTFGYSLGWAPTSHILSPEIPNTKARDMTYRTASVLNIAVQFAVSFSLPYLLYEPYAALGSRVGFIFGSIAAISLVFAYFSVPDCSGRTLEEIDQLFEAHIPPRHFRGTKLDESSVDENVKALEVSP</sequence>
<comment type="subcellular location">
    <subcellularLocation>
        <location evidence="1">Membrane</location>
        <topology evidence="1">Multi-pass membrane protein</topology>
    </subcellularLocation>
</comment>
<name>A0A9P8V1S7_9PEZI</name>
<evidence type="ECO:0000256" key="3">
    <source>
        <dbReference type="ARBA" id="ARBA00022692"/>
    </source>
</evidence>
<evidence type="ECO:0000256" key="6">
    <source>
        <dbReference type="SAM" id="Phobius"/>
    </source>
</evidence>
<dbReference type="PANTHER" id="PTHR48022:SF77">
    <property type="entry name" value="MAJOR FACILITATOR SUPERFAMILY (MFS) PROFILE DOMAIN-CONTAINING PROTEIN"/>
    <property type="match status" value="1"/>
</dbReference>
<dbReference type="EMBL" id="JAGSXJ010000039">
    <property type="protein sequence ID" value="KAH6664752.1"/>
    <property type="molecule type" value="Genomic_DNA"/>
</dbReference>
<evidence type="ECO:0000259" key="7">
    <source>
        <dbReference type="PROSITE" id="PS50850"/>
    </source>
</evidence>
<comment type="similarity">
    <text evidence="2">Belongs to the major facilitator superfamily. Sugar transporter (TC 2.A.1.1) family.</text>
</comment>
<dbReference type="InterPro" id="IPR005828">
    <property type="entry name" value="MFS_sugar_transport-like"/>
</dbReference>
<evidence type="ECO:0000313" key="9">
    <source>
        <dbReference type="Proteomes" id="UP000770015"/>
    </source>
</evidence>
<keyword evidence="4 6" id="KW-1133">Transmembrane helix</keyword>
<evidence type="ECO:0000256" key="1">
    <source>
        <dbReference type="ARBA" id="ARBA00004141"/>
    </source>
</evidence>